<dbReference type="EMBL" id="FP565176">
    <property type="protein sequence ID" value="CBA15985.1"/>
    <property type="molecule type" value="Genomic_DNA"/>
</dbReference>
<accession>D2UAI6</accession>
<dbReference type="STRING" id="380358.XALC_1478"/>
<gene>
    <name evidence="1" type="primary">xapA</name>
    <name evidence="1" type="ordered locus">XALc_1478</name>
</gene>
<evidence type="ECO:0000313" key="1">
    <source>
        <dbReference type="EMBL" id="CBA15985.1"/>
    </source>
</evidence>
<protein>
    <submittedName>
        <fullName evidence="1">Probable xsa-associated protein</fullName>
    </submittedName>
</protein>
<sequence>MWAYHWTYQTPLRQRGKIRVPLIDDRYWSDRFLIVACHEIDYKYESTFMLRRIVLMIVFDDRIGKYRML</sequence>
<keyword evidence="2" id="KW-1185">Reference proteome</keyword>
<proteinExistence type="predicted"/>
<organism evidence="1 2">
    <name type="scientific">Xanthomonas albilineans (strain GPE PC73 / CFBP 7063)</name>
    <dbReference type="NCBI Taxonomy" id="380358"/>
    <lineage>
        <taxon>Bacteria</taxon>
        <taxon>Pseudomonadati</taxon>
        <taxon>Pseudomonadota</taxon>
        <taxon>Gammaproteobacteria</taxon>
        <taxon>Lysobacterales</taxon>
        <taxon>Lysobacteraceae</taxon>
        <taxon>Xanthomonas</taxon>
    </lineage>
</organism>
<dbReference type="AlphaFoldDB" id="D2UAI6"/>
<dbReference type="Proteomes" id="UP000001890">
    <property type="component" value="Chromosome"/>
</dbReference>
<evidence type="ECO:0000313" key="2">
    <source>
        <dbReference type="Proteomes" id="UP000001890"/>
    </source>
</evidence>
<reference evidence="1 2" key="1">
    <citation type="journal article" date="2009" name="BMC Genomics">
        <title>The complete genome sequence of Xanthomonas albilineans provides new insights into the reductive genome evolution of the xylem-limited Xanthomonadaceae.</title>
        <authorList>
            <person name="Pieretti I."/>
            <person name="Royer M."/>
            <person name="Barbe V."/>
            <person name="Carrere S."/>
            <person name="Koebnik R."/>
            <person name="Cociancich S."/>
            <person name="Couloux A."/>
            <person name="Darrasse A."/>
            <person name="Gouzy J."/>
            <person name="Jacques M.A."/>
            <person name="Lauber E."/>
            <person name="Manceau C."/>
            <person name="Mangenot S."/>
            <person name="Poussier S."/>
            <person name="Segurens B."/>
            <person name="Szurek B."/>
            <person name="Verdier V."/>
            <person name="Arlat M."/>
            <person name="Rott P."/>
        </authorList>
    </citation>
    <scope>NUCLEOTIDE SEQUENCE [LARGE SCALE GENOMIC DNA]</scope>
    <source>
        <strain evidence="2">GPE PC73 / CFBP 7063</strain>
    </source>
</reference>
<name>D2UAI6_XANAP</name>
<dbReference type="KEGG" id="xal:XALC_1478"/>